<dbReference type="InterPro" id="IPR001680">
    <property type="entry name" value="WD40_rpt"/>
</dbReference>
<dbReference type="PANTHER" id="PTHR19848">
    <property type="entry name" value="WD40 REPEAT PROTEIN"/>
    <property type="match status" value="1"/>
</dbReference>
<dbReference type="OrthoDB" id="1367865at2759"/>
<evidence type="ECO:0000256" key="2">
    <source>
        <dbReference type="ARBA" id="ARBA00022737"/>
    </source>
</evidence>
<protein>
    <submittedName>
        <fullName evidence="3">Uncharacterized protein</fullName>
    </submittedName>
</protein>
<name>A0A3D8Q7N4_9EURO</name>
<dbReference type="Gene3D" id="2.130.10.10">
    <property type="entry name" value="YVTN repeat-like/Quinoprotein amine dehydrogenase"/>
    <property type="match status" value="1"/>
</dbReference>
<dbReference type="Pfam" id="PF00400">
    <property type="entry name" value="WD40"/>
    <property type="match status" value="1"/>
</dbReference>
<sequence length="208" mass="23073">MYQKVGSVLDHDMRESLRDATSNSDSDPFARVWHESTQQLKVILWDTATGSVKHTLESSSLVGGPVTFAHSQLLIASGRTQVGIWDFGSPSPKFTFNREPEHTGNVTCLVFSQDDKTIVTGYYDSEIFISNCTSEELQRALDFQLGPVNSISLCPTYHILEVAVRRDPRGAWVLDAHNTEPLQCLLLPYRESITQTLTFLLGVGLLAG</sequence>
<comment type="caution">
    <text evidence="3">The sequence shown here is derived from an EMBL/GenBank/DDBJ whole genome shotgun (WGS) entry which is preliminary data.</text>
</comment>
<dbReference type="RefSeq" id="XP_026598014.1">
    <property type="nucleotide sequence ID" value="XM_026753379.1"/>
</dbReference>
<reference evidence="3 4" key="1">
    <citation type="journal article" date="2018" name="IMA Fungus">
        <title>IMA Genome-F 9: Draft genome sequence of Annulohypoxylon stygium, Aspergillus mulundensis, Berkeleyomyces basicola (syn. Thielaviopsis basicola), Ceratocystis smalleyi, two Cercospora beticola strains, Coleophoma cylindrospora, Fusarium fracticaudum, Phialophora cf. hyalina, and Morchella septimelata.</title>
        <authorList>
            <person name="Wingfield B.D."/>
            <person name="Bills G.F."/>
            <person name="Dong Y."/>
            <person name="Huang W."/>
            <person name="Nel W.J."/>
            <person name="Swalarsk-Parry B.S."/>
            <person name="Vaghefi N."/>
            <person name="Wilken P.M."/>
            <person name="An Z."/>
            <person name="de Beer Z.W."/>
            <person name="De Vos L."/>
            <person name="Chen L."/>
            <person name="Duong T.A."/>
            <person name="Gao Y."/>
            <person name="Hammerbacher A."/>
            <person name="Kikkert J.R."/>
            <person name="Li Y."/>
            <person name="Li H."/>
            <person name="Li K."/>
            <person name="Li Q."/>
            <person name="Liu X."/>
            <person name="Ma X."/>
            <person name="Naidoo K."/>
            <person name="Pethybridge S.J."/>
            <person name="Sun J."/>
            <person name="Steenkamp E.T."/>
            <person name="van der Nest M.A."/>
            <person name="van Wyk S."/>
            <person name="Wingfield M.J."/>
            <person name="Xiong C."/>
            <person name="Yue Q."/>
            <person name="Zhang X."/>
        </authorList>
    </citation>
    <scope>NUCLEOTIDE SEQUENCE [LARGE SCALE GENOMIC DNA]</scope>
    <source>
        <strain evidence="3 4">DSM 5745</strain>
    </source>
</reference>
<gene>
    <name evidence="3" type="ORF">DSM5745_11363</name>
</gene>
<dbReference type="PANTHER" id="PTHR19848:SF8">
    <property type="entry name" value="F-BOX AND WD REPEAT DOMAIN CONTAINING 7"/>
    <property type="match status" value="1"/>
</dbReference>
<dbReference type="GeneID" id="38121733"/>
<dbReference type="Proteomes" id="UP000256690">
    <property type="component" value="Unassembled WGS sequence"/>
</dbReference>
<proteinExistence type="predicted"/>
<evidence type="ECO:0000256" key="1">
    <source>
        <dbReference type="ARBA" id="ARBA00022574"/>
    </source>
</evidence>
<keyword evidence="4" id="KW-1185">Reference proteome</keyword>
<organism evidence="3 4">
    <name type="scientific">Aspergillus mulundensis</name>
    <dbReference type="NCBI Taxonomy" id="1810919"/>
    <lineage>
        <taxon>Eukaryota</taxon>
        <taxon>Fungi</taxon>
        <taxon>Dikarya</taxon>
        <taxon>Ascomycota</taxon>
        <taxon>Pezizomycotina</taxon>
        <taxon>Eurotiomycetes</taxon>
        <taxon>Eurotiomycetidae</taxon>
        <taxon>Eurotiales</taxon>
        <taxon>Aspergillaceae</taxon>
        <taxon>Aspergillus</taxon>
        <taxon>Aspergillus subgen. Nidulantes</taxon>
    </lineage>
</organism>
<keyword evidence="1" id="KW-0853">WD repeat</keyword>
<dbReference type="SMART" id="SM00320">
    <property type="entry name" value="WD40"/>
    <property type="match status" value="1"/>
</dbReference>
<accession>A0A3D8Q7N4</accession>
<dbReference type="InterPro" id="IPR015943">
    <property type="entry name" value="WD40/YVTN_repeat-like_dom_sf"/>
</dbReference>
<dbReference type="AlphaFoldDB" id="A0A3D8Q7N4"/>
<dbReference type="EMBL" id="PVWQ01000026">
    <property type="protein sequence ID" value="RDW57845.1"/>
    <property type="molecule type" value="Genomic_DNA"/>
</dbReference>
<dbReference type="InterPro" id="IPR036322">
    <property type="entry name" value="WD40_repeat_dom_sf"/>
</dbReference>
<keyword evidence="2" id="KW-0677">Repeat</keyword>
<dbReference type="SUPFAM" id="SSF50978">
    <property type="entry name" value="WD40 repeat-like"/>
    <property type="match status" value="1"/>
</dbReference>
<evidence type="ECO:0000313" key="4">
    <source>
        <dbReference type="Proteomes" id="UP000256690"/>
    </source>
</evidence>
<evidence type="ECO:0000313" key="3">
    <source>
        <dbReference type="EMBL" id="RDW57845.1"/>
    </source>
</evidence>